<feature type="transmembrane region" description="Helical" evidence="1">
    <location>
        <begin position="17"/>
        <end position="35"/>
    </location>
</feature>
<reference evidence="3" key="1">
    <citation type="submission" date="2017-10" db="EMBL/GenBank/DDBJ databases">
        <title>Rapid genome shrinkage in a self-fertile nematode reveals novel sperm competition proteins.</title>
        <authorList>
            <person name="Yin D."/>
            <person name="Schwarz E.M."/>
            <person name="Thomas C.G."/>
            <person name="Felde R.L."/>
            <person name="Korf I.F."/>
            <person name="Cutter A.D."/>
            <person name="Schartner C.M."/>
            <person name="Ralston E.J."/>
            <person name="Meyer B.J."/>
            <person name="Haag E.S."/>
        </authorList>
    </citation>
    <scope>NUCLEOTIDE SEQUENCE [LARGE SCALE GENOMIC DNA]</scope>
    <source>
        <strain evidence="3">JU1422</strain>
    </source>
</reference>
<keyword evidence="1" id="KW-0472">Membrane</keyword>
<keyword evidence="1" id="KW-1133">Transmembrane helix</keyword>
<keyword evidence="3" id="KW-1185">Reference proteome</keyword>
<evidence type="ECO:0000256" key="1">
    <source>
        <dbReference type="SAM" id="Phobius"/>
    </source>
</evidence>
<name>A0A2G5UCX4_9PELO</name>
<organism evidence="2 3">
    <name type="scientific">Caenorhabditis nigoni</name>
    <dbReference type="NCBI Taxonomy" id="1611254"/>
    <lineage>
        <taxon>Eukaryota</taxon>
        <taxon>Metazoa</taxon>
        <taxon>Ecdysozoa</taxon>
        <taxon>Nematoda</taxon>
        <taxon>Chromadorea</taxon>
        <taxon>Rhabditida</taxon>
        <taxon>Rhabditina</taxon>
        <taxon>Rhabditomorpha</taxon>
        <taxon>Rhabditoidea</taxon>
        <taxon>Rhabditidae</taxon>
        <taxon>Peloderinae</taxon>
        <taxon>Caenorhabditis</taxon>
    </lineage>
</organism>
<proteinExistence type="predicted"/>
<dbReference type="Proteomes" id="UP000230233">
    <property type="component" value="Chromosome IV"/>
</dbReference>
<gene>
    <name evidence="2" type="primary">Cni-C23H5.8</name>
    <name evidence="2" type="synonym">Cnig_chr_IV.g16014</name>
    <name evidence="2" type="ORF">B9Z55_016014</name>
</gene>
<dbReference type="EMBL" id="PDUG01000004">
    <property type="protein sequence ID" value="PIC37364.1"/>
    <property type="molecule type" value="Genomic_DNA"/>
</dbReference>
<dbReference type="STRING" id="1611254.A0A2G5UCX4"/>
<accession>A0A2G5UCX4</accession>
<keyword evidence="1" id="KW-0812">Transmembrane</keyword>
<dbReference type="AlphaFoldDB" id="A0A2G5UCX4"/>
<feature type="transmembrane region" description="Helical" evidence="1">
    <location>
        <begin position="42"/>
        <end position="61"/>
    </location>
</feature>
<comment type="caution">
    <text evidence="2">The sequence shown here is derived from an EMBL/GenBank/DDBJ whole genome shotgun (WGS) entry which is preliminary data.</text>
</comment>
<evidence type="ECO:0000313" key="3">
    <source>
        <dbReference type="Proteomes" id="UP000230233"/>
    </source>
</evidence>
<evidence type="ECO:0000313" key="2">
    <source>
        <dbReference type="EMBL" id="PIC37364.1"/>
    </source>
</evidence>
<protein>
    <submittedName>
        <fullName evidence="2">Uncharacterized protein</fullName>
    </submittedName>
</protein>
<sequence length="278" mass="30978">MLPSSNELVLHNVNSDVYVIFFVIRNFVIIKHLLLNCPNRKMTNFLSVFVVFAVFFAENGINGNIVFSQFFLKNLYFLISGFPGKCDLSSPPPSWLSTNASGILQYATAGQPTNGTNYCIDMTNSESGLHILQVAYHIDLGSEFSESENSETSKIPEKVDHNFSGGALELGSQNGCVNNNTRIVYCFALCLNETLQNMVIESALKSNQVANVAQDIQKTTQLDWAITVMQVDYNDPSTHLNISSFLRPDAWCSVYVGIKPKLGFDYLYEIQLGKILKN</sequence>
<dbReference type="OrthoDB" id="5824843at2759"/>